<dbReference type="GO" id="GO:0016989">
    <property type="term" value="F:sigma factor antagonist activity"/>
    <property type="evidence" value="ECO:0007669"/>
    <property type="project" value="TreeGrafter"/>
</dbReference>
<dbReference type="PIRSF" id="PIRSF018266">
    <property type="entry name" value="FecR"/>
    <property type="match status" value="1"/>
</dbReference>
<accession>A0A6M0CRP9</accession>
<dbReference type="Pfam" id="PF16220">
    <property type="entry name" value="DUF4880"/>
    <property type="match status" value="1"/>
</dbReference>
<dbReference type="PANTHER" id="PTHR30273">
    <property type="entry name" value="PERIPLASMIC SIGNAL SENSOR AND SIGMA FACTOR ACTIVATOR FECR-RELATED"/>
    <property type="match status" value="1"/>
</dbReference>
<evidence type="ECO:0000313" key="4">
    <source>
        <dbReference type="EMBL" id="NER62686.1"/>
    </source>
</evidence>
<dbReference type="Gene3D" id="2.60.120.1440">
    <property type="match status" value="1"/>
</dbReference>
<dbReference type="Proteomes" id="UP000482634">
    <property type="component" value="Unassembled WGS sequence"/>
</dbReference>
<protein>
    <submittedName>
        <fullName evidence="4">DUF4880 domain-containing protein</fullName>
    </submittedName>
</protein>
<accession>A0A6B3NLI5</accession>
<reference evidence="5 6" key="1">
    <citation type="submission" date="2020-02" db="EMBL/GenBank/DDBJ databases">
        <title>Broccoli isolated Pseudomonas sp.</title>
        <authorList>
            <person name="Fujikawa T."/>
            <person name="Sawada H."/>
        </authorList>
    </citation>
    <scope>NUCLEOTIDE SEQUENCE [LARGE SCALE GENOMIC DNA]</scope>
    <source>
        <strain evidence="4 6">MAFF212427</strain>
        <strain evidence="3 5">MAFF212428</strain>
    </source>
</reference>
<comment type="caution">
    <text evidence="4">The sequence shown here is derived from an EMBL/GenBank/DDBJ whole genome shotgun (WGS) entry which is preliminary data.</text>
</comment>
<evidence type="ECO:0000313" key="5">
    <source>
        <dbReference type="Proteomes" id="UP000480410"/>
    </source>
</evidence>
<evidence type="ECO:0000313" key="3">
    <source>
        <dbReference type="EMBL" id="NER60205.1"/>
    </source>
</evidence>
<dbReference type="InterPro" id="IPR032623">
    <property type="entry name" value="FecR_N"/>
</dbReference>
<dbReference type="EMBL" id="JAAHBV010000198">
    <property type="protein sequence ID" value="NER60205.1"/>
    <property type="molecule type" value="Genomic_DNA"/>
</dbReference>
<gene>
    <name evidence="3" type="ORF">G3435_09825</name>
    <name evidence="4" type="ORF">G3436_00635</name>
</gene>
<proteinExistence type="predicted"/>
<dbReference type="EMBL" id="JAAHBU010000004">
    <property type="protein sequence ID" value="NER62686.1"/>
    <property type="molecule type" value="Genomic_DNA"/>
</dbReference>
<evidence type="ECO:0000259" key="1">
    <source>
        <dbReference type="Pfam" id="PF04773"/>
    </source>
</evidence>
<dbReference type="Pfam" id="PF04773">
    <property type="entry name" value="FecR"/>
    <property type="match status" value="1"/>
</dbReference>
<dbReference type="PANTHER" id="PTHR30273:SF2">
    <property type="entry name" value="PROTEIN FECR"/>
    <property type="match status" value="1"/>
</dbReference>
<evidence type="ECO:0000259" key="2">
    <source>
        <dbReference type="Pfam" id="PF16220"/>
    </source>
</evidence>
<dbReference type="InterPro" id="IPR006860">
    <property type="entry name" value="FecR"/>
</dbReference>
<dbReference type="AlphaFoldDB" id="A0A6B3NLI5"/>
<feature type="domain" description="FecR N-terminal" evidence="2">
    <location>
        <begin position="24"/>
        <end position="65"/>
    </location>
</feature>
<name>A0A6B3NLI5_9PSED</name>
<sequence length="326" mass="35508">MAEPPFPPEPPGTARDRAADVVTQQACAWFALIFEGSASEAQREQWRQWMQADPQHAKAYAELEDIWILSAALPAVKAPAPAPARGVSRRRFVQLGMAACSAALATGCATLWFKGENLSFADLHTAVGETRTERLADGSVIELAGNTALDLDFSGATRRLRLLRGEVYCSVAADARPLRIDTDAGAVISEQGAFCLSCEGSSADLAVSARTARVEIPGQRAALSAGEGLTFTRTALGPIQQAELDQLMAWRSGSLVFFNTPLAKVVQHVQRWREGRIFIADERLATRPVSVIFNRHRPEQMLDVLARTLPIQVNRYTDLLTIIRTA</sequence>
<dbReference type="InterPro" id="IPR012373">
    <property type="entry name" value="Ferrdict_sens_TM"/>
</dbReference>
<dbReference type="Gene3D" id="3.55.50.30">
    <property type="match status" value="1"/>
</dbReference>
<evidence type="ECO:0000313" key="6">
    <source>
        <dbReference type="Proteomes" id="UP000482634"/>
    </source>
</evidence>
<dbReference type="Proteomes" id="UP000480410">
    <property type="component" value="Unassembled WGS sequence"/>
</dbReference>
<feature type="domain" description="FecR protein" evidence="1">
    <location>
        <begin position="122"/>
        <end position="208"/>
    </location>
</feature>
<keyword evidence="6" id="KW-1185">Reference proteome</keyword>
<organism evidence="4 6">
    <name type="scientific">Pseudomonas brassicae</name>
    <dbReference type="NCBI Taxonomy" id="2708063"/>
    <lineage>
        <taxon>Bacteria</taxon>
        <taxon>Pseudomonadati</taxon>
        <taxon>Pseudomonadota</taxon>
        <taxon>Gammaproteobacteria</taxon>
        <taxon>Pseudomonadales</taxon>
        <taxon>Pseudomonadaceae</taxon>
        <taxon>Pseudomonas</taxon>
    </lineage>
</organism>